<organism evidence="1 2">
    <name type="scientific">Maioricimonas rarisocia</name>
    <dbReference type="NCBI Taxonomy" id="2528026"/>
    <lineage>
        <taxon>Bacteria</taxon>
        <taxon>Pseudomonadati</taxon>
        <taxon>Planctomycetota</taxon>
        <taxon>Planctomycetia</taxon>
        <taxon>Planctomycetales</taxon>
        <taxon>Planctomycetaceae</taxon>
        <taxon>Maioricimonas</taxon>
    </lineage>
</organism>
<dbReference type="Proteomes" id="UP000320496">
    <property type="component" value="Chromosome"/>
</dbReference>
<sequence>MMPFAIFGMQNRSADGPRQRSGKDPRVTLLKSSFKPGDWVVYRKTKFTPHPGPRAQDVHPTQGGDDYVYSVDKFWTVAEILEDGQLVLQTRRGKTHTISPEDPLLRKAGFLERLIYRERFPRLDTMTAAS</sequence>
<gene>
    <name evidence="1" type="ORF">Mal4_15260</name>
</gene>
<accession>A0A517Z427</accession>
<name>A0A517Z427_9PLAN</name>
<protein>
    <submittedName>
        <fullName evidence="1">Uncharacterized protein</fullName>
    </submittedName>
</protein>
<keyword evidence="2" id="KW-1185">Reference proteome</keyword>
<proteinExistence type="predicted"/>
<reference evidence="1 2" key="1">
    <citation type="submission" date="2019-02" db="EMBL/GenBank/DDBJ databases">
        <title>Deep-cultivation of Planctomycetes and their phenomic and genomic characterization uncovers novel biology.</title>
        <authorList>
            <person name="Wiegand S."/>
            <person name="Jogler M."/>
            <person name="Boedeker C."/>
            <person name="Pinto D."/>
            <person name="Vollmers J."/>
            <person name="Rivas-Marin E."/>
            <person name="Kohn T."/>
            <person name="Peeters S.H."/>
            <person name="Heuer A."/>
            <person name="Rast P."/>
            <person name="Oberbeckmann S."/>
            <person name="Bunk B."/>
            <person name="Jeske O."/>
            <person name="Meyerdierks A."/>
            <person name="Storesund J.E."/>
            <person name="Kallscheuer N."/>
            <person name="Luecker S."/>
            <person name="Lage O.M."/>
            <person name="Pohl T."/>
            <person name="Merkel B.J."/>
            <person name="Hornburger P."/>
            <person name="Mueller R.-W."/>
            <person name="Bruemmer F."/>
            <person name="Labrenz M."/>
            <person name="Spormann A.M."/>
            <person name="Op den Camp H."/>
            <person name="Overmann J."/>
            <person name="Amann R."/>
            <person name="Jetten M.S.M."/>
            <person name="Mascher T."/>
            <person name="Medema M.H."/>
            <person name="Devos D.P."/>
            <person name="Kaster A.-K."/>
            <person name="Ovreas L."/>
            <person name="Rohde M."/>
            <person name="Galperin M.Y."/>
            <person name="Jogler C."/>
        </authorList>
    </citation>
    <scope>NUCLEOTIDE SEQUENCE [LARGE SCALE GENOMIC DNA]</scope>
    <source>
        <strain evidence="1 2">Mal4</strain>
    </source>
</reference>
<dbReference type="EMBL" id="CP036275">
    <property type="protein sequence ID" value="QDU37216.1"/>
    <property type="molecule type" value="Genomic_DNA"/>
</dbReference>
<dbReference type="KEGG" id="mri:Mal4_15260"/>
<evidence type="ECO:0000313" key="1">
    <source>
        <dbReference type="EMBL" id="QDU37216.1"/>
    </source>
</evidence>
<evidence type="ECO:0000313" key="2">
    <source>
        <dbReference type="Proteomes" id="UP000320496"/>
    </source>
</evidence>
<dbReference type="AlphaFoldDB" id="A0A517Z427"/>